<proteinExistence type="predicted"/>
<feature type="region of interest" description="Disordered" evidence="1">
    <location>
        <begin position="190"/>
        <end position="250"/>
    </location>
</feature>
<keyword evidence="3" id="KW-1185">Reference proteome</keyword>
<feature type="compositionally biased region" description="Polar residues" evidence="1">
    <location>
        <begin position="233"/>
        <end position="243"/>
    </location>
</feature>
<reference evidence="2 3" key="1">
    <citation type="journal article" date="2018" name="Plant J.">
        <title>Genome sequences of Chlorella sorokiniana UTEX 1602 and Micractinium conductrix SAG 241.80: implications to maltose excretion by a green alga.</title>
        <authorList>
            <person name="Arriola M.B."/>
            <person name="Velmurugan N."/>
            <person name="Zhang Y."/>
            <person name="Plunkett M.H."/>
            <person name="Hondzo H."/>
            <person name="Barney B.M."/>
        </authorList>
    </citation>
    <scope>NUCLEOTIDE SEQUENCE [LARGE SCALE GENOMIC DNA]</scope>
    <source>
        <strain evidence="2 3">SAG 241.80</strain>
    </source>
</reference>
<dbReference type="EMBL" id="LHPF02000017">
    <property type="protein sequence ID" value="PSC70878.1"/>
    <property type="molecule type" value="Genomic_DNA"/>
</dbReference>
<feature type="compositionally biased region" description="Low complexity" evidence="1">
    <location>
        <begin position="294"/>
        <end position="309"/>
    </location>
</feature>
<feature type="region of interest" description="Disordered" evidence="1">
    <location>
        <begin position="294"/>
        <end position="318"/>
    </location>
</feature>
<organism evidence="2 3">
    <name type="scientific">Micractinium conductrix</name>
    <dbReference type="NCBI Taxonomy" id="554055"/>
    <lineage>
        <taxon>Eukaryota</taxon>
        <taxon>Viridiplantae</taxon>
        <taxon>Chlorophyta</taxon>
        <taxon>core chlorophytes</taxon>
        <taxon>Trebouxiophyceae</taxon>
        <taxon>Chlorellales</taxon>
        <taxon>Chlorellaceae</taxon>
        <taxon>Chlorella clade</taxon>
        <taxon>Micractinium</taxon>
    </lineage>
</organism>
<evidence type="ECO:0000313" key="2">
    <source>
        <dbReference type="EMBL" id="PSC70878.1"/>
    </source>
</evidence>
<name>A0A2P6V9X7_9CHLO</name>
<feature type="compositionally biased region" description="Basic and acidic residues" evidence="1">
    <location>
        <begin position="12"/>
        <end position="30"/>
    </location>
</feature>
<protein>
    <submittedName>
        <fullName evidence="2">Uncharacterized protein</fullName>
    </submittedName>
</protein>
<accession>A0A2P6V9X7</accession>
<dbReference type="Proteomes" id="UP000239649">
    <property type="component" value="Unassembled WGS sequence"/>
</dbReference>
<evidence type="ECO:0000313" key="3">
    <source>
        <dbReference type="Proteomes" id="UP000239649"/>
    </source>
</evidence>
<dbReference type="AlphaFoldDB" id="A0A2P6V9X7"/>
<gene>
    <name evidence="2" type="ORF">C2E20_5729</name>
</gene>
<dbReference type="OrthoDB" id="513503at2759"/>
<feature type="region of interest" description="Disordered" evidence="1">
    <location>
        <begin position="1"/>
        <end position="30"/>
    </location>
</feature>
<comment type="caution">
    <text evidence="2">The sequence shown here is derived from an EMBL/GenBank/DDBJ whole genome shotgun (WGS) entry which is preliminary data.</text>
</comment>
<evidence type="ECO:0000256" key="1">
    <source>
        <dbReference type="SAM" id="MobiDB-lite"/>
    </source>
</evidence>
<sequence length="318" mass="34586">MYVPRPSILKRPVRESSRVNEEHAEGEYAREQARLAAKTHRLAAAEERLLTAAYATQEDKRRAWGHAQREAEQLAAARAAVVTAERQRDAAYHAEPQRVVVDPDRPWTAASSTYYLPPEVEDEARRRVQREDAEVNRGTAARRAASTAQQRAAEQAALHASIVSEDCYFNLGAASERWVPPERRIKQRAGVPPQFAPAPPPYCCDDDELPARAGRPSAACTSRSEAYGPPPSHQQQQRPNTASRRALEGQGVAAALRHDEVVAPRGSSFSAATGYSGMQGGYAASYGASSAAAAAQARPQTAPVAAQRQYPWSWGGPQ</sequence>